<evidence type="ECO:0000313" key="1">
    <source>
        <dbReference type="EMBL" id="GEC96961.1"/>
    </source>
</evidence>
<evidence type="ECO:0000313" key="2">
    <source>
        <dbReference type="Proteomes" id="UP000318422"/>
    </source>
</evidence>
<dbReference type="RefSeq" id="WP_174851628.1">
    <property type="nucleotide sequence ID" value="NZ_BJNV01000059.1"/>
</dbReference>
<gene>
    <name evidence="1" type="ORF">ZRA01_30340</name>
</gene>
<dbReference type="AlphaFoldDB" id="A0A4Y4CVN2"/>
<protein>
    <submittedName>
        <fullName evidence="1">Uncharacterized protein</fullName>
    </submittedName>
</protein>
<keyword evidence="2" id="KW-1185">Reference proteome</keyword>
<comment type="caution">
    <text evidence="1">The sequence shown here is derived from an EMBL/GenBank/DDBJ whole genome shotgun (WGS) entry which is preliminary data.</text>
</comment>
<dbReference type="Proteomes" id="UP000318422">
    <property type="component" value="Unassembled WGS sequence"/>
</dbReference>
<dbReference type="EMBL" id="BJNV01000059">
    <property type="protein sequence ID" value="GEC96961.1"/>
    <property type="molecule type" value="Genomic_DNA"/>
</dbReference>
<name>A0A4Y4CVN2_ZOORA</name>
<accession>A0A4Y4CVN2</accession>
<sequence length="450" mass="48115">MSLFLGACSTVQYTVDDGRKVNETLLANLRALGHGERALRPAIARSAALNDPDCSRQWELPISVATSFEWEEDDRVAWVRALQVDERLTVVAAAPDAGLAVGDKIVEIQGYKKKDSNKMLAELASLRDDGDPFQVKTAAGKTATLKPFQVCRGYTRLAPPVTPGYQDFHWLMSVHPLDIFRPQITPDEALWMVLWTQGLSEEGGARMKTYHYSKEIVSTLFEVASLATGLNAAAQAAKVAVNQAAQAAAAAATKAAGEAAAKAAIEEAARRLAEQAAQDYVKKVGEEVAKSVGRQAGNVLRDTFMARVGMSVSSLSWVATTAFDDADRWAWDRIGKLGGDPLAGATLHQKLLDQGLVSNAFVLDEERLVRYSTLARQTQREDMLAAVLKGASLEAFALKLTDLPSASDEGAGLAMLSESDEAVPATPGGAVGSGGLIDAMLRMPLETGQD</sequence>
<organism evidence="1 2">
    <name type="scientific">Zoogloea ramigera</name>
    <dbReference type="NCBI Taxonomy" id="350"/>
    <lineage>
        <taxon>Bacteria</taxon>
        <taxon>Pseudomonadati</taxon>
        <taxon>Pseudomonadota</taxon>
        <taxon>Betaproteobacteria</taxon>
        <taxon>Rhodocyclales</taxon>
        <taxon>Zoogloeaceae</taxon>
        <taxon>Zoogloea</taxon>
    </lineage>
</organism>
<proteinExistence type="predicted"/>
<reference evidence="1 2" key="1">
    <citation type="submission" date="2019-06" db="EMBL/GenBank/DDBJ databases">
        <title>Whole genome shotgun sequence of Zoogloea ramigera NBRC 15342.</title>
        <authorList>
            <person name="Hosoyama A."/>
            <person name="Uohara A."/>
            <person name="Ohji S."/>
            <person name="Ichikawa N."/>
        </authorList>
    </citation>
    <scope>NUCLEOTIDE SEQUENCE [LARGE SCALE GENOMIC DNA]</scope>
    <source>
        <strain evidence="1 2">NBRC 15342</strain>
    </source>
</reference>